<dbReference type="Pfam" id="PF13847">
    <property type="entry name" value="Methyltransf_31"/>
    <property type="match status" value="1"/>
</dbReference>
<dbReference type="AlphaFoldDB" id="A0A1F7UIZ3"/>
<dbReference type="InterPro" id="IPR025714">
    <property type="entry name" value="Methyltranfer_dom"/>
</dbReference>
<protein>
    <recommendedName>
        <fullName evidence="1">Methyltransferase domain-containing protein</fullName>
    </recommendedName>
</protein>
<sequence length="187" mass="20321">MLRTKVPGGNELINSEWLLKEKAGLSFGMKVGDFGCGGGGYFALQAARLVGDHGQVFAVDILKSVLNNVLSRARSLGIENIATVWSNLELFGATKLMDSSLDSGLLINILFQNNEPDAILKEAARMIRKGGLLLVVDWKEGRFPLGPLPQDKVPASKVRDMARALGLTEKDSFDAGPFHYGLMFEKV</sequence>
<dbReference type="STRING" id="1802397.A3J43_04420"/>
<dbReference type="SUPFAM" id="SSF53335">
    <property type="entry name" value="S-adenosyl-L-methionine-dependent methyltransferases"/>
    <property type="match status" value="1"/>
</dbReference>
<reference evidence="2 3" key="1">
    <citation type="journal article" date="2016" name="Nat. Commun.">
        <title>Thousands of microbial genomes shed light on interconnected biogeochemical processes in an aquifer system.</title>
        <authorList>
            <person name="Anantharaman K."/>
            <person name="Brown C.T."/>
            <person name="Hug L.A."/>
            <person name="Sharon I."/>
            <person name="Castelle C.J."/>
            <person name="Probst A.J."/>
            <person name="Thomas B.C."/>
            <person name="Singh A."/>
            <person name="Wilkins M.J."/>
            <person name="Karaoz U."/>
            <person name="Brodie E.L."/>
            <person name="Williams K.H."/>
            <person name="Hubbard S.S."/>
            <person name="Banfield J.F."/>
        </authorList>
    </citation>
    <scope>NUCLEOTIDE SEQUENCE [LARGE SCALE GENOMIC DNA]</scope>
</reference>
<comment type="caution">
    <text evidence="2">The sequence shown here is derived from an EMBL/GenBank/DDBJ whole genome shotgun (WGS) entry which is preliminary data.</text>
</comment>
<name>A0A1F7UIZ3_9BACT</name>
<evidence type="ECO:0000259" key="1">
    <source>
        <dbReference type="Pfam" id="PF13847"/>
    </source>
</evidence>
<dbReference type="Gene3D" id="3.40.50.150">
    <property type="entry name" value="Vaccinia Virus protein VP39"/>
    <property type="match status" value="1"/>
</dbReference>
<dbReference type="Proteomes" id="UP000176604">
    <property type="component" value="Unassembled WGS sequence"/>
</dbReference>
<evidence type="ECO:0000313" key="2">
    <source>
        <dbReference type="EMBL" id="OGL77708.1"/>
    </source>
</evidence>
<feature type="domain" description="Methyltransferase" evidence="1">
    <location>
        <begin position="28"/>
        <end position="143"/>
    </location>
</feature>
<dbReference type="EMBL" id="MGEF01000053">
    <property type="protein sequence ID" value="OGL77708.1"/>
    <property type="molecule type" value="Genomic_DNA"/>
</dbReference>
<accession>A0A1F7UIZ3</accession>
<evidence type="ECO:0000313" key="3">
    <source>
        <dbReference type="Proteomes" id="UP000176604"/>
    </source>
</evidence>
<dbReference type="InterPro" id="IPR029063">
    <property type="entry name" value="SAM-dependent_MTases_sf"/>
</dbReference>
<proteinExistence type="predicted"/>
<organism evidence="2 3">
    <name type="scientific">Candidatus Uhrbacteria bacterium RIFCSPHIGHO2_12_FULL_54_23</name>
    <dbReference type="NCBI Taxonomy" id="1802397"/>
    <lineage>
        <taxon>Bacteria</taxon>
        <taxon>Candidatus Uhriibacteriota</taxon>
    </lineage>
</organism>
<gene>
    <name evidence="2" type="ORF">A3J43_04420</name>
</gene>